<protein>
    <submittedName>
        <fullName evidence="1">Uncharacterized protein</fullName>
    </submittedName>
</protein>
<dbReference type="GeneID" id="77927846"/>
<accession>A0A6G8R1C5</accession>
<proteinExistence type="predicted"/>
<keyword evidence="2" id="KW-1185">Reference proteome</keyword>
<sequence>MEWELVHAYRHLAEEGKVKFLACPDCGEKLVSRIGDNDDPVFWCPRCDTMIKPGLDMRDQIRAVVREHSP</sequence>
<organism evidence="1 2">
    <name type="scientific">Streptomyces phage Wakanda</name>
    <dbReference type="NCBI Taxonomy" id="2713267"/>
    <lineage>
        <taxon>Viruses</taxon>
        <taxon>Duplodnaviria</taxon>
        <taxon>Heunggongvirae</taxon>
        <taxon>Uroviricota</taxon>
        <taxon>Caudoviricetes</taxon>
        <taxon>Stanwilliamsviridae</taxon>
        <taxon>Loccivirinae</taxon>
        <taxon>Wakandavirus</taxon>
        <taxon>Wakandavirus wakanda</taxon>
    </lineage>
</organism>
<dbReference type="EMBL" id="MT024865">
    <property type="protein sequence ID" value="QIN94005.1"/>
    <property type="molecule type" value="Genomic_DNA"/>
</dbReference>
<gene>
    <name evidence="1" type="primary">9</name>
    <name evidence="1" type="ORF">SEA_WAKANDA_9</name>
</gene>
<dbReference type="KEGG" id="vg:77927846"/>
<evidence type="ECO:0000313" key="2">
    <source>
        <dbReference type="Proteomes" id="UP000501266"/>
    </source>
</evidence>
<dbReference type="Proteomes" id="UP000501266">
    <property type="component" value="Segment"/>
</dbReference>
<dbReference type="RefSeq" id="YP_010652095.1">
    <property type="nucleotide sequence ID" value="NC_070785.1"/>
</dbReference>
<reference evidence="1 2" key="1">
    <citation type="submission" date="2020-02" db="EMBL/GenBank/DDBJ databases">
        <authorList>
            <person name="Bullock J.N."/>
            <person name="Barnes M.L."/>
            <person name="Kankolongo K.M."/>
            <person name="Dejene B.A."/>
            <person name="Lindsay P.E."/>
            <person name="Bhuiyan S."/>
            <person name="Nayek S."/>
            <person name="Hughes L.E."/>
            <person name="Garlena R.A."/>
            <person name="Russell D.A."/>
            <person name="Pope W.H."/>
            <person name="Jacobs-Sera D."/>
            <person name="Hatfull G.F."/>
        </authorList>
    </citation>
    <scope>NUCLEOTIDE SEQUENCE [LARGE SCALE GENOMIC DNA]</scope>
</reference>
<evidence type="ECO:0000313" key="1">
    <source>
        <dbReference type="EMBL" id="QIN94005.1"/>
    </source>
</evidence>
<name>A0A6G8R1C5_9CAUD</name>